<feature type="binding site" evidence="5">
    <location>
        <position position="342"/>
    </location>
    <ligand>
        <name>substrate</name>
    </ligand>
</feature>
<reference evidence="8 12" key="3">
    <citation type="journal article" date="2024" name="Microbiol. Resour. Announc.">
        <title>Genome annotations for the ascomycete fungi Trichoderma harzianum, Trichoderma aggressivum, and Purpureocillium lilacinum.</title>
        <authorList>
            <person name="Beijen E.P.W."/>
            <person name="Ohm R.A."/>
        </authorList>
    </citation>
    <scope>NUCLEOTIDE SEQUENCE [LARGE SCALE GENOMIC DNA]</scope>
    <source>
        <strain evidence="8 12">CBS 150709</strain>
    </source>
</reference>
<dbReference type="Proteomes" id="UP000078340">
    <property type="component" value="Unassembled WGS sequence"/>
</dbReference>
<reference evidence="8" key="2">
    <citation type="submission" date="2023-11" db="EMBL/GenBank/DDBJ databases">
        <authorList>
            <person name="Beijen E."/>
            <person name="Ohm R.A."/>
        </authorList>
    </citation>
    <scope>NUCLEOTIDE SEQUENCE</scope>
    <source>
        <strain evidence="8">CBS 150709</strain>
    </source>
</reference>
<evidence type="ECO:0000313" key="12">
    <source>
        <dbReference type="Proteomes" id="UP001287286"/>
    </source>
</evidence>
<dbReference type="EC" id="1.4.3.-" evidence="6"/>
<keyword evidence="6" id="KW-0274">FAD</keyword>
<evidence type="ECO:0000256" key="6">
    <source>
        <dbReference type="RuleBase" id="RU362067"/>
    </source>
</evidence>
<feature type="domain" description="Amine oxidase" evidence="7">
    <location>
        <begin position="16"/>
        <end position="449"/>
    </location>
</feature>
<evidence type="ECO:0000256" key="3">
    <source>
        <dbReference type="ARBA" id="ARBA00023002"/>
    </source>
</evidence>
<feature type="binding site" evidence="5">
    <location>
        <begin position="35"/>
        <end position="36"/>
    </location>
    <ligand>
        <name>FAD</name>
        <dbReference type="ChEBI" id="CHEBI:57692"/>
    </ligand>
</feature>
<evidence type="ECO:0000313" key="11">
    <source>
        <dbReference type="Proteomes" id="UP000078240"/>
    </source>
</evidence>
<protein>
    <recommendedName>
        <fullName evidence="6">Amine oxidase</fullName>
        <ecNumber evidence="6">1.4.3.-</ecNumber>
    </recommendedName>
</protein>
<evidence type="ECO:0000256" key="2">
    <source>
        <dbReference type="ARBA" id="ARBA00005995"/>
    </source>
</evidence>
<dbReference type="InterPro" id="IPR050703">
    <property type="entry name" value="Flavin_MAO"/>
</dbReference>
<dbReference type="PRINTS" id="PR00757">
    <property type="entry name" value="AMINEOXDASEF"/>
</dbReference>
<feature type="binding site" evidence="5">
    <location>
        <position position="425"/>
    </location>
    <ligand>
        <name>FAD</name>
        <dbReference type="ChEBI" id="CHEBI:57692"/>
    </ligand>
</feature>
<organism evidence="10 11">
    <name type="scientific">Purpureocillium lilacinum</name>
    <name type="common">Paecilomyces lilacinus</name>
    <dbReference type="NCBI Taxonomy" id="33203"/>
    <lineage>
        <taxon>Eukaryota</taxon>
        <taxon>Fungi</taxon>
        <taxon>Dikarya</taxon>
        <taxon>Ascomycota</taxon>
        <taxon>Pezizomycotina</taxon>
        <taxon>Sordariomycetes</taxon>
        <taxon>Hypocreomycetidae</taxon>
        <taxon>Hypocreales</taxon>
        <taxon>Ophiocordycipitaceae</taxon>
        <taxon>Purpureocillium</taxon>
    </lineage>
</organism>
<dbReference type="EMBL" id="LSBI01000040">
    <property type="protein sequence ID" value="OAQ60826.1"/>
    <property type="molecule type" value="Genomic_DNA"/>
</dbReference>
<evidence type="ECO:0000256" key="5">
    <source>
        <dbReference type="PIRSR" id="PIRSR601613-1"/>
    </source>
</evidence>
<dbReference type="InterPro" id="IPR002937">
    <property type="entry name" value="Amino_oxidase"/>
</dbReference>
<proteinExistence type="inferred from homology"/>
<comment type="caution">
    <text evidence="10">The sequence shown here is derived from an EMBL/GenBank/DDBJ whole genome shotgun (WGS) entry which is preliminary data.</text>
</comment>
<dbReference type="OMA" id="PIHWAGT"/>
<dbReference type="RefSeq" id="XP_018172855.1">
    <property type="nucleotide sequence ID" value="XM_018328548.1"/>
</dbReference>
<evidence type="ECO:0000313" key="10">
    <source>
        <dbReference type="EMBL" id="OAQ78358.1"/>
    </source>
</evidence>
<comment type="catalytic activity">
    <reaction evidence="4">
        <text>a secondary aliphatic amine + O2 + H2O = a primary amine + an aldehyde + H2O2</text>
        <dbReference type="Rhea" id="RHEA:26414"/>
        <dbReference type="ChEBI" id="CHEBI:15377"/>
        <dbReference type="ChEBI" id="CHEBI:15379"/>
        <dbReference type="ChEBI" id="CHEBI:16240"/>
        <dbReference type="ChEBI" id="CHEBI:17478"/>
        <dbReference type="ChEBI" id="CHEBI:58855"/>
        <dbReference type="ChEBI" id="CHEBI:65296"/>
        <dbReference type="EC" id="1.4.3.4"/>
    </reaction>
</comment>
<dbReference type="Pfam" id="PF01593">
    <property type="entry name" value="Amino_oxidase"/>
    <property type="match status" value="1"/>
</dbReference>
<evidence type="ECO:0000256" key="1">
    <source>
        <dbReference type="ARBA" id="ARBA00001974"/>
    </source>
</evidence>
<dbReference type="GO" id="GO:0097621">
    <property type="term" value="F:monoamine oxidase activity"/>
    <property type="evidence" value="ECO:0007669"/>
    <property type="project" value="UniProtKB-EC"/>
</dbReference>
<dbReference type="STRING" id="33203.A0A179GLH4"/>
<gene>
    <name evidence="8" type="ORF">Purlil1_3417</name>
    <name evidence="10" type="ORF">VFPBJ_06478</name>
    <name evidence="9" type="ORF">VFPFJ_11481</name>
</gene>
<name>A0A179GLH4_PURLI</name>
<accession>A0A179GLH4</accession>
<dbReference type="SUPFAM" id="SSF51905">
    <property type="entry name" value="FAD/NAD(P)-binding domain"/>
    <property type="match status" value="1"/>
</dbReference>
<keyword evidence="12" id="KW-1185">Reference proteome</keyword>
<dbReference type="PANTHER" id="PTHR43563">
    <property type="entry name" value="AMINE OXIDASE"/>
    <property type="match status" value="1"/>
</dbReference>
<dbReference type="Proteomes" id="UP001287286">
    <property type="component" value="Unassembled WGS sequence"/>
</dbReference>
<dbReference type="Gene3D" id="1.10.405.10">
    <property type="entry name" value="Guanine Nucleotide Dissociation Inhibitor, domain 1"/>
    <property type="match status" value="1"/>
</dbReference>
<sequence length="452" mass="49991">MSATTYDCIVIGAGYAGLSAARALLDKGKSVLLLEARDRVGGRAWTKHLDDGSYEDYGAMFLGVEQPNMHRLAAEFNISVFDVTTKGKSVLTYRGRSKSYSPTGLPPLSAVSLLFLARAVRSFEELCKTVDLEEPWKTPRAHELDNQTIEQWIRANCWTKGARDTLRMAFELFWGLGTSQVSLLHALWYSKSGVSFTVLGTIDEGAQKELVIGGGQAIANALAKYLGSAVHLEEPVVQIDQQSESCVLVKTTKSTYQAARVIVAVPQANILRLEFSPPLPPQKMKLLQNMPTGQYWKIVAMYDSPFWRNNGLRGEAICPDGYMALINDVSPHDSRYGMLVAFIAASKAMAFLDMDHEQRRKILLRELELNYGKEAAHPNKLTMHTMMAEEWSTGCPVAAPTPGTWTSMGHWIRKPVDRVHWAGTETSSVWSGYMEGAVQSGLRAADEVLKAL</sequence>
<dbReference type="AlphaFoldDB" id="A0A179GLH4"/>
<keyword evidence="3 6" id="KW-0560">Oxidoreductase</keyword>
<evidence type="ECO:0000259" key="7">
    <source>
        <dbReference type="Pfam" id="PF01593"/>
    </source>
</evidence>
<dbReference type="KEGG" id="plj:28893597"/>
<dbReference type="Gene3D" id="3.50.50.60">
    <property type="entry name" value="FAD/NAD(P)-binding domain"/>
    <property type="match status" value="1"/>
</dbReference>
<reference evidence="10 11" key="1">
    <citation type="submission" date="2016-01" db="EMBL/GenBank/DDBJ databases">
        <title>Biosynthesis of antibiotic leucinostatins and their inhibition on Phytophthora in bio-control Purpureocillium lilacinum.</title>
        <authorList>
            <person name="Wang G."/>
            <person name="Liu Z."/>
            <person name="Lin R."/>
            <person name="Li E."/>
            <person name="Mao Z."/>
            <person name="Ling J."/>
            <person name="Yin W."/>
            <person name="Xie B."/>
        </authorList>
    </citation>
    <scope>NUCLEOTIDE SEQUENCE [LARGE SCALE GENOMIC DNA]</scope>
    <source>
        <strain evidence="10">PLBJ-1</strain>
        <strain evidence="9">PLFJ-1</strain>
    </source>
</reference>
<dbReference type="PANTHER" id="PTHR43563:SF1">
    <property type="entry name" value="AMINE OXIDASE [FLAVIN-CONTAINING] B"/>
    <property type="match status" value="1"/>
</dbReference>
<dbReference type="SUPFAM" id="SSF54373">
    <property type="entry name" value="FAD-linked reductases, C-terminal domain"/>
    <property type="match status" value="1"/>
</dbReference>
<comment type="similarity">
    <text evidence="2 6">Belongs to the flavin monoamine oxidase family.</text>
</comment>
<feature type="binding site" evidence="5">
    <location>
        <position position="236"/>
    </location>
    <ligand>
        <name>FAD</name>
        <dbReference type="ChEBI" id="CHEBI:57692"/>
    </ligand>
</feature>
<dbReference type="Proteomes" id="UP000078240">
    <property type="component" value="Unassembled WGS sequence"/>
</dbReference>
<dbReference type="GeneID" id="28893597"/>
<comment type="cofactor">
    <cofactor evidence="1 6">
        <name>FAD</name>
        <dbReference type="ChEBI" id="CHEBI:57692"/>
    </cofactor>
</comment>
<evidence type="ECO:0000256" key="4">
    <source>
        <dbReference type="ARBA" id="ARBA00048448"/>
    </source>
</evidence>
<evidence type="ECO:0000313" key="9">
    <source>
        <dbReference type="EMBL" id="OAQ60826.1"/>
    </source>
</evidence>
<dbReference type="EMBL" id="JAWRVI010000009">
    <property type="protein sequence ID" value="KAK4092164.1"/>
    <property type="molecule type" value="Genomic_DNA"/>
</dbReference>
<evidence type="ECO:0000313" key="8">
    <source>
        <dbReference type="EMBL" id="KAK4092164.1"/>
    </source>
</evidence>
<dbReference type="InterPro" id="IPR036188">
    <property type="entry name" value="FAD/NAD-bd_sf"/>
</dbReference>
<dbReference type="EMBL" id="LSBH01000005">
    <property type="protein sequence ID" value="OAQ78358.1"/>
    <property type="molecule type" value="Genomic_DNA"/>
</dbReference>
<dbReference type="Gene3D" id="3.90.660.10">
    <property type="match status" value="1"/>
</dbReference>
<dbReference type="InterPro" id="IPR001613">
    <property type="entry name" value="Flavin_amine_oxidase"/>
</dbReference>
<keyword evidence="6" id="KW-0285">Flavoprotein</keyword>